<gene>
    <name evidence="10" type="ORF">D0Y96_15375</name>
</gene>
<keyword evidence="7 8" id="KW-0472">Membrane</keyword>
<proteinExistence type="predicted"/>
<dbReference type="AlphaFoldDB" id="A0A372IM50"/>
<organism evidence="10 11">
    <name type="scientific">Paracidobacterium acidisoli</name>
    <dbReference type="NCBI Taxonomy" id="2303751"/>
    <lineage>
        <taxon>Bacteria</taxon>
        <taxon>Pseudomonadati</taxon>
        <taxon>Acidobacteriota</taxon>
        <taxon>Terriglobia</taxon>
        <taxon>Terriglobales</taxon>
        <taxon>Acidobacteriaceae</taxon>
        <taxon>Paracidobacterium</taxon>
    </lineage>
</organism>
<feature type="transmembrane region" description="Helical" evidence="8">
    <location>
        <begin position="155"/>
        <end position="174"/>
    </location>
</feature>
<keyword evidence="5 8" id="KW-0812">Transmembrane</keyword>
<feature type="transmembrane region" description="Helical" evidence="8">
    <location>
        <begin position="125"/>
        <end position="143"/>
    </location>
</feature>
<feature type="domain" description="Glycosyltransferase RgtA/B/C/D-like" evidence="9">
    <location>
        <begin position="129"/>
        <end position="267"/>
    </location>
</feature>
<dbReference type="OrthoDB" id="128490at2"/>
<dbReference type="EMBL" id="QVQT01000005">
    <property type="protein sequence ID" value="RFU15821.1"/>
    <property type="molecule type" value="Genomic_DNA"/>
</dbReference>
<name>A0A372IM50_9BACT</name>
<keyword evidence="11" id="KW-1185">Reference proteome</keyword>
<feature type="transmembrane region" description="Helical" evidence="8">
    <location>
        <begin position="251"/>
        <end position="272"/>
    </location>
</feature>
<feature type="transmembrane region" description="Helical" evidence="8">
    <location>
        <begin position="181"/>
        <end position="201"/>
    </location>
</feature>
<dbReference type="GO" id="GO:0009103">
    <property type="term" value="P:lipopolysaccharide biosynthetic process"/>
    <property type="evidence" value="ECO:0007669"/>
    <property type="project" value="UniProtKB-ARBA"/>
</dbReference>
<evidence type="ECO:0000256" key="5">
    <source>
        <dbReference type="ARBA" id="ARBA00022692"/>
    </source>
</evidence>
<keyword evidence="6 8" id="KW-1133">Transmembrane helix</keyword>
<dbReference type="PANTHER" id="PTHR33908">
    <property type="entry name" value="MANNOSYLTRANSFERASE YKCB-RELATED"/>
    <property type="match status" value="1"/>
</dbReference>
<dbReference type="PANTHER" id="PTHR33908:SF11">
    <property type="entry name" value="MEMBRANE PROTEIN"/>
    <property type="match status" value="1"/>
</dbReference>
<feature type="transmembrane region" description="Helical" evidence="8">
    <location>
        <begin position="221"/>
        <end position="239"/>
    </location>
</feature>
<evidence type="ECO:0000256" key="4">
    <source>
        <dbReference type="ARBA" id="ARBA00022679"/>
    </source>
</evidence>
<keyword evidence="3" id="KW-0328">Glycosyltransferase</keyword>
<keyword evidence="2" id="KW-1003">Cell membrane</keyword>
<evidence type="ECO:0000313" key="10">
    <source>
        <dbReference type="EMBL" id="RFU15821.1"/>
    </source>
</evidence>
<evidence type="ECO:0000313" key="11">
    <source>
        <dbReference type="Proteomes" id="UP000264702"/>
    </source>
</evidence>
<dbReference type="InterPro" id="IPR050297">
    <property type="entry name" value="LipidA_mod_glycosyltrf_83"/>
</dbReference>
<dbReference type="Pfam" id="PF13231">
    <property type="entry name" value="PMT_2"/>
    <property type="match status" value="1"/>
</dbReference>
<comment type="subcellular location">
    <subcellularLocation>
        <location evidence="1">Cell membrane</location>
        <topology evidence="1">Multi-pass membrane protein</topology>
    </subcellularLocation>
</comment>
<evidence type="ECO:0000256" key="3">
    <source>
        <dbReference type="ARBA" id="ARBA00022676"/>
    </source>
</evidence>
<evidence type="ECO:0000256" key="8">
    <source>
        <dbReference type="SAM" id="Phobius"/>
    </source>
</evidence>
<dbReference type="GO" id="GO:0016763">
    <property type="term" value="F:pentosyltransferase activity"/>
    <property type="evidence" value="ECO:0007669"/>
    <property type="project" value="TreeGrafter"/>
</dbReference>
<evidence type="ECO:0000256" key="2">
    <source>
        <dbReference type="ARBA" id="ARBA00022475"/>
    </source>
</evidence>
<protein>
    <submittedName>
        <fullName evidence="10">Phospholipid carrier-dependent glycosyltransferase</fullName>
    </submittedName>
</protein>
<sequence>MPVPQALGTQALSQPASELNRLSVKTSCLLPRGTVLLALLISLVMIGVVYRDLSPTWDEPAHIGNGIAWLTPPHRMIDPVDPPAGRVSAALGPWLFGAEAVNIHRPWDAGNLVLSQSGHYWRTATLARLGILPWYLLAVFLVWSMTRRWLGEWPAALAAVLFIFCPPILANASLATTDVPFLAAFLLAVDRIWIALLHSGWRNYAWAGFAIGLACASKMSGLPFLFLMVLVLAGYLWFAERKAPAEARHPLPRFTAVVFTFAVMLITIWAAYRFQTSPVISSAAGQRHAARLAAKTGPLRPAIMALLNHMPASQFLQGIRDARTLAKHPPRDYLFGHNYTRGYTWFFFFMLMVKTPIPLLILGLAGLCLALRALLSGGDLFVIVPLAGFFIPMLIATASHVHLGIRHILVVYAFLAMLSAFAARWLIARSGIAKPVKIGALCALVAWNVTATLIATPDFLPWYNEISAPWATEIHLGSDYDWGQDLSRLSTKLRDLHADQAWITYNGSLDLNQFSLPPWQPLPEGKPVTGWIAISEARYRTQPEAYGWLAAYKPVAIAGKTIRIYHIQ</sequence>
<evidence type="ECO:0000256" key="7">
    <source>
        <dbReference type="ARBA" id="ARBA00023136"/>
    </source>
</evidence>
<reference evidence="10 11" key="1">
    <citation type="submission" date="2018-08" db="EMBL/GenBank/DDBJ databases">
        <title>Acidipila sp. 4G-K13, an acidobacterium isolated from forest soil.</title>
        <authorList>
            <person name="Gao Z.-H."/>
            <person name="Qiu L.-H."/>
        </authorList>
    </citation>
    <scope>NUCLEOTIDE SEQUENCE [LARGE SCALE GENOMIC DNA]</scope>
    <source>
        <strain evidence="10 11">4G-K13</strain>
    </source>
</reference>
<dbReference type="GO" id="GO:0005886">
    <property type="term" value="C:plasma membrane"/>
    <property type="evidence" value="ECO:0007669"/>
    <property type="project" value="UniProtKB-SubCell"/>
</dbReference>
<feature type="transmembrane region" description="Helical" evidence="8">
    <location>
        <begin position="380"/>
        <end position="401"/>
    </location>
</feature>
<dbReference type="RefSeq" id="WP_117301614.1">
    <property type="nucleotide sequence ID" value="NZ_QVQT02000005.1"/>
</dbReference>
<evidence type="ECO:0000256" key="1">
    <source>
        <dbReference type="ARBA" id="ARBA00004651"/>
    </source>
</evidence>
<dbReference type="InterPro" id="IPR038731">
    <property type="entry name" value="RgtA/B/C-like"/>
</dbReference>
<accession>A0A372IM50</accession>
<evidence type="ECO:0000259" key="9">
    <source>
        <dbReference type="Pfam" id="PF13231"/>
    </source>
</evidence>
<feature type="transmembrane region" description="Helical" evidence="8">
    <location>
        <begin position="343"/>
        <end position="368"/>
    </location>
</feature>
<comment type="caution">
    <text evidence="10">The sequence shown here is derived from an EMBL/GenBank/DDBJ whole genome shotgun (WGS) entry which is preliminary data.</text>
</comment>
<keyword evidence="4 10" id="KW-0808">Transferase</keyword>
<evidence type="ECO:0000256" key="6">
    <source>
        <dbReference type="ARBA" id="ARBA00022989"/>
    </source>
</evidence>
<feature type="transmembrane region" description="Helical" evidence="8">
    <location>
        <begin position="29"/>
        <end position="50"/>
    </location>
</feature>
<feature type="transmembrane region" description="Helical" evidence="8">
    <location>
        <begin position="407"/>
        <end position="427"/>
    </location>
</feature>
<dbReference type="Proteomes" id="UP000264702">
    <property type="component" value="Unassembled WGS sequence"/>
</dbReference>